<dbReference type="EMBL" id="UYRX01000065">
    <property type="protein sequence ID" value="VDK72190.1"/>
    <property type="molecule type" value="Genomic_DNA"/>
</dbReference>
<proteinExistence type="predicted"/>
<organism evidence="1 2">
    <name type="scientific">Litomosoides sigmodontis</name>
    <name type="common">Filarial nematode worm</name>
    <dbReference type="NCBI Taxonomy" id="42156"/>
    <lineage>
        <taxon>Eukaryota</taxon>
        <taxon>Metazoa</taxon>
        <taxon>Ecdysozoa</taxon>
        <taxon>Nematoda</taxon>
        <taxon>Chromadorea</taxon>
        <taxon>Rhabditida</taxon>
        <taxon>Spirurina</taxon>
        <taxon>Spiruromorpha</taxon>
        <taxon>Filarioidea</taxon>
        <taxon>Onchocercidae</taxon>
        <taxon>Litomosoides</taxon>
    </lineage>
</organism>
<evidence type="ECO:0000313" key="1">
    <source>
        <dbReference type="EMBL" id="VDK72190.1"/>
    </source>
</evidence>
<protein>
    <submittedName>
        <fullName evidence="1">Uncharacterized protein</fullName>
    </submittedName>
</protein>
<dbReference type="AlphaFoldDB" id="A0A3P6SWP8"/>
<reference evidence="1 2" key="1">
    <citation type="submission" date="2018-08" db="EMBL/GenBank/DDBJ databases">
        <authorList>
            <person name="Laetsch R D."/>
            <person name="Stevens L."/>
            <person name="Kumar S."/>
            <person name="Blaxter L. M."/>
        </authorList>
    </citation>
    <scope>NUCLEOTIDE SEQUENCE [LARGE SCALE GENOMIC DNA]</scope>
</reference>
<dbReference type="OrthoDB" id="5857206at2759"/>
<gene>
    <name evidence="1" type="ORF">NLS_LOCUS1709</name>
</gene>
<dbReference type="OMA" id="HVLESYQ"/>
<accession>A0A3P6SWP8</accession>
<keyword evidence="2" id="KW-1185">Reference proteome</keyword>
<name>A0A3P6SWP8_LITSI</name>
<evidence type="ECO:0000313" key="2">
    <source>
        <dbReference type="Proteomes" id="UP000277928"/>
    </source>
</evidence>
<sequence length="433" mass="48831">MHNRIKDVKSGSDDNGGIVEVKDKICFDGIDIGKYANFRTLFNTLKKRNASSTDADHTHHLVSSQQERSGCRSVSVAEDCTPSIPFQQLNVTSENSNDERIVENCQASDELQPGTCSTVMIPTNFVRKKLQLHVNKQICCKEMATLNATSKTREIPSAAFDLLLDCSKKEIQIDKDEGNKIVNDTAPLVRPHPFKNGTARSIETTLASSEIQMPSSSLLFRRTFEFLTREKEGIGRIDKGPVGRSLSFDDAYTVTKGKCLVRNTVTHYSRENPKNLSKEWLFLSHDFTCAAVHQGLVKNKFSEGRGTLLARKLAKTERIAQLLQIQLKFYDKTNDAKFACRLADIIDRLKLLLPNDQFRDKALQVLNSVNPSIGVNDEKSVFLDNLLKEIEYDKRKCCEKLVEYVRKHPPLLMELQNQANEKVFSVVDGEESV</sequence>
<dbReference type="Proteomes" id="UP000277928">
    <property type="component" value="Unassembled WGS sequence"/>
</dbReference>